<keyword evidence="3" id="KW-0560">Oxidoreductase</keyword>
<dbReference type="GO" id="GO:0046872">
    <property type="term" value="F:metal ion binding"/>
    <property type="evidence" value="ECO:0007669"/>
    <property type="project" value="UniProtKB-KW"/>
</dbReference>
<comment type="caution">
    <text evidence="7">The sequence shown here is derived from an EMBL/GenBank/DDBJ whole genome shotgun (WGS) entry which is preliminary data.</text>
</comment>
<keyword evidence="8" id="KW-1185">Reference proteome</keyword>
<dbReference type="OrthoDB" id="288590at2759"/>
<dbReference type="InterPro" id="IPR044861">
    <property type="entry name" value="IPNS-like_FE2OG_OXY"/>
</dbReference>
<dbReference type="Pfam" id="PF14226">
    <property type="entry name" value="DIOX_N"/>
    <property type="match status" value="1"/>
</dbReference>
<dbReference type="PANTHER" id="PTHR10209">
    <property type="entry name" value="OXIDOREDUCTASE, 2OG-FE II OXYGENASE FAMILY PROTEIN"/>
    <property type="match status" value="1"/>
</dbReference>
<dbReference type="Pfam" id="PF03171">
    <property type="entry name" value="2OG-FeII_Oxy"/>
    <property type="match status" value="1"/>
</dbReference>
<evidence type="ECO:0000313" key="8">
    <source>
        <dbReference type="Proteomes" id="UP000541444"/>
    </source>
</evidence>
<evidence type="ECO:0000256" key="3">
    <source>
        <dbReference type="ARBA" id="ARBA00023002"/>
    </source>
</evidence>
<evidence type="ECO:0000256" key="4">
    <source>
        <dbReference type="ARBA" id="ARBA00023004"/>
    </source>
</evidence>
<evidence type="ECO:0000256" key="2">
    <source>
        <dbReference type="ARBA" id="ARBA00022723"/>
    </source>
</evidence>
<keyword evidence="2" id="KW-0479">Metal-binding</keyword>
<reference evidence="7 8" key="1">
    <citation type="journal article" date="2020" name="IScience">
        <title>Genome Sequencing of the Endangered Kingdonia uniflora (Circaeasteraceae, Ranunculales) Reveals Potential Mechanisms of Evolutionary Specialization.</title>
        <authorList>
            <person name="Sun Y."/>
            <person name="Deng T."/>
            <person name="Zhang A."/>
            <person name="Moore M.J."/>
            <person name="Landis J.B."/>
            <person name="Lin N."/>
            <person name="Zhang H."/>
            <person name="Zhang X."/>
            <person name="Huang J."/>
            <person name="Zhang X."/>
            <person name="Sun H."/>
            <person name="Wang H."/>
        </authorList>
    </citation>
    <scope>NUCLEOTIDE SEQUENCE [LARGE SCALE GENOMIC DNA]</scope>
    <source>
        <strain evidence="7">TB1705</strain>
        <tissue evidence="7">Leaf</tissue>
    </source>
</reference>
<dbReference type="AlphaFoldDB" id="A0A7J7NG93"/>
<feature type="domain" description="Isopenicillin N synthase-like Fe(2+) 2OG dioxygenase" evidence="5">
    <location>
        <begin position="217"/>
        <end position="283"/>
    </location>
</feature>
<keyword evidence="4" id="KW-0408">Iron</keyword>
<proteinExistence type="inferred from homology"/>
<dbReference type="Proteomes" id="UP000541444">
    <property type="component" value="Unassembled WGS sequence"/>
</dbReference>
<organism evidence="7 8">
    <name type="scientific">Kingdonia uniflora</name>
    <dbReference type="NCBI Taxonomy" id="39325"/>
    <lineage>
        <taxon>Eukaryota</taxon>
        <taxon>Viridiplantae</taxon>
        <taxon>Streptophyta</taxon>
        <taxon>Embryophyta</taxon>
        <taxon>Tracheophyta</taxon>
        <taxon>Spermatophyta</taxon>
        <taxon>Magnoliopsida</taxon>
        <taxon>Ranunculales</taxon>
        <taxon>Circaeasteraceae</taxon>
        <taxon>Kingdonia</taxon>
    </lineage>
</organism>
<evidence type="ECO:0000259" key="6">
    <source>
        <dbReference type="Pfam" id="PF14226"/>
    </source>
</evidence>
<dbReference type="GO" id="GO:0016491">
    <property type="term" value="F:oxidoreductase activity"/>
    <property type="evidence" value="ECO:0007669"/>
    <property type="project" value="UniProtKB-KW"/>
</dbReference>
<feature type="domain" description="Non-haem dioxygenase N-terminal" evidence="6">
    <location>
        <begin position="74"/>
        <end position="124"/>
    </location>
</feature>
<dbReference type="Gene3D" id="2.60.120.330">
    <property type="entry name" value="B-lactam Antibiotic, Isopenicillin N Synthase, Chain"/>
    <property type="match status" value="2"/>
</dbReference>
<dbReference type="SUPFAM" id="SSF51197">
    <property type="entry name" value="Clavaminate synthase-like"/>
    <property type="match status" value="1"/>
</dbReference>
<dbReference type="InterPro" id="IPR027443">
    <property type="entry name" value="IPNS-like_sf"/>
</dbReference>
<evidence type="ECO:0000313" key="7">
    <source>
        <dbReference type="EMBL" id="KAF6166261.1"/>
    </source>
</evidence>
<dbReference type="InterPro" id="IPR026992">
    <property type="entry name" value="DIOX_N"/>
</dbReference>
<accession>A0A7J7NG93</accession>
<dbReference type="PANTHER" id="PTHR10209:SF751">
    <property type="entry name" value="OS06G0255100 PROTEIN"/>
    <property type="match status" value="1"/>
</dbReference>
<protein>
    <submittedName>
        <fullName evidence="7">Uncharacterized protein</fullName>
    </submittedName>
</protein>
<evidence type="ECO:0000259" key="5">
    <source>
        <dbReference type="Pfam" id="PF03171"/>
    </source>
</evidence>
<dbReference type="EMBL" id="JACGCM010000805">
    <property type="protein sequence ID" value="KAF6166261.1"/>
    <property type="molecule type" value="Genomic_DNA"/>
</dbReference>
<gene>
    <name evidence="7" type="ORF">GIB67_031045</name>
</gene>
<name>A0A7J7NG93_9MAGN</name>
<comment type="similarity">
    <text evidence="1">Belongs to the iron/ascorbate-dependent oxidoreductase family.</text>
</comment>
<sequence length="335" mass="37534">MPTELEESRKKKIVVVVQEIEMGCDRMEEVEIFDNSKIGVKDLVNSGITSIPKIFIYPSENLSDLKVAASCMEIPTIDLSNINSEDQRVNIVNQIKDASETWGFFQIINHVMPMQVMNETISAFKCCREQDDMVTYFNNQILSNAKAVNWKDSVIAYITPGSGLESYDGIPTGCRKELMLLDNYIVKLGDILMELMCEGLGVEPGKLKALTCLESHKMNEVSGLQVKHGQEWVEVKPKDGGIIVNVGDLLQIFSNDLYKSVEHRVMANSSRDPRVSIGVFFSPGKNGDKDYYGTLVELLTPEKPALYRTFNMGEVRKLVKASDSGTKELVDLFKL</sequence>
<evidence type="ECO:0000256" key="1">
    <source>
        <dbReference type="ARBA" id="ARBA00008056"/>
    </source>
</evidence>